<proteinExistence type="predicted"/>
<gene>
    <name evidence="1" type="ORF">Bca52824_024792</name>
</gene>
<evidence type="ECO:0000313" key="1">
    <source>
        <dbReference type="EMBL" id="KAG2313235.1"/>
    </source>
</evidence>
<dbReference type="Proteomes" id="UP000886595">
    <property type="component" value="Unassembled WGS sequence"/>
</dbReference>
<evidence type="ECO:0000313" key="2">
    <source>
        <dbReference type="Proteomes" id="UP000886595"/>
    </source>
</evidence>
<keyword evidence="2" id="KW-1185">Reference proteome</keyword>
<sequence length="422" mass="47738">MAQPSMKQDDHDNTAYVLNHGMVNLTKKMNCSMYLMVIDYENYGIPNAEYLQFVRRRKWKSGENVSSACISSTKLQCKVRSTMFVLISLHSIAHSAILNEAFFTLRLCQIRINIVFFWEARNVKRGDHSGGFLLFIDSEKYLICFHSTMIQATINAHRLSKFRDRLAARKIYSLSEFDEITEPVSPLPKEGFRFRNQAELVGLANTNTQLPDTVSEITALVVWDIGLPSAAPLLRAYAKVENVTMAELNNFIITASSQEIDFLCTGRVSCVDTDKGWCCVACLCAVESCIVPPLHLNVCGAVILMLSERCSIYYRVELAVADDTGEGTLKKEWTLRILRCPRSLQIWTFQVRVTSYNFTVTHQTFTVSRIINEIGRVAVPNLGDNSAGKKLAVNVDKMLTSLLMWSKRRVSVDLKFIRRSVA</sequence>
<reference evidence="1 2" key="1">
    <citation type="submission" date="2020-02" db="EMBL/GenBank/DDBJ databases">
        <authorList>
            <person name="Ma Q."/>
            <person name="Huang Y."/>
            <person name="Song X."/>
            <person name="Pei D."/>
        </authorList>
    </citation>
    <scope>NUCLEOTIDE SEQUENCE [LARGE SCALE GENOMIC DNA]</scope>
    <source>
        <strain evidence="1">Sxm20200214</strain>
        <tissue evidence="1">Leaf</tissue>
    </source>
</reference>
<organism evidence="1 2">
    <name type="scientific">Brassica carinata</name>
    <name type="common">Ethiopian mustard</name>
    <name type="synonym">Abyssinian cabbage</name>
    <dbReference type="NCBI Taxonomy" id="52824"/>
    <lineage>
        <taxon>Eukaryota</taxon>
        <taxon>Viridiplantae</taxon>
        <taxon>Streptophyta</taxon>
        <taxon>Embryophyta</taxon>
        <taxon>Tracheophyta</taxon>
        <taxon>Spermatophyta</taxon>
        <taxon>Magnoliopsida</taxon>
        <taxon>eudicotyledons</taxon>
        <taxon>Gunneridae</taxon>
        <taxon>Pentapetalae</taxon>
        <taxon>rosids</taxon>
        <taxon>malvids</taxon>
        <taxon>Brassicales</taxon>
        <taxon>Brassicaceae</taxon>
        <taxon>Brassiceae</taxon>
        <taxon>Brassica</taxon>
    </lineage>
</organism>
<comment type="caution">
    <text evidence="1">The sequence shown here is derived from an EMBL/GenBank/DDBJ whole genome shotgun (WGS) entry which is preliminary data.</text>
</comment>
<accession>A0A8X7VKW2</accession>
<protein>
    <submittedName>
        <fullName evidence="1">Uncharacterized protein</fullName>
    </submittedName>
</protein>
<dbReference type="EMBL" id="JAAMPC010000005">
    <property type="protein sequence ID" value="KAG2313235.1"/>
    <property type="molecule type" value="Genomic_DNA"/>
</dbReference>
<dbReference type="AlphaFoldDB" id="A0A8X7VKW2"/>
<name>A0A8X7VKW2_BRACI</name>